<comment type="similarity">
    <text evidence="1">Belongs to the protease inhibitor I39 (alpha-2-macroglobulin) family. Bacterial alpha-2-macroglobulin subfamily.</text>
</comment>
<evidence type="ECO:0000256" key="1">
    <source>
        <dbReference type="ARBA" id="ARBA00010556"/>
    </source>
</evidence>
<feature type="domain" description="Alpha-2-macroglobulin bait region" evidence="2">
    <location>
        <begin position="907"/>
        <end position="1046"/>
    </location>
</feature>
<gene>
    <name evidence="4" type="ORF">NMK71_03985</name>
</gene>
<dbReference type="InterPro" id="IPR002890">
    <property type="entry name" value="MG2"/>
</dbReference>
<dbReference type="Pfam" id="PF00207">
    <property type="entry name" value="A2M"/>
    <property type="match status" value="1"/>
</dbReference>
<dbReference type="SMART" id="SM01360">
    <property type="entry name" value="A2M"/>
    <property type="match status" value="1"/>
</dbReference>
<evidence type="ECO:0000313" key="5">
    <source>
        <dbReference type="Proteomes" id="UP001152599"/>
    </source>
</evidence>
<dbReference type="Gene3D" id="2.60.40.1930">
    <property type="match status" value="1"/>
</dbReference>
<dbReference type="Proteomes" id="UP001152599">
    <property type="component" value="Unassembled WGS sequence"/>
</dbReference>
<dbReference type="InterPro" id="IPR001599">
    <property type="entry name" value="Macroglobln_a2"/>
</dbReference>
<dbReference type="InterPro" id="IPR011625">
    <property type="entry name" value="A2M_N_BRD"/>
</dbReference>
<proteinExistence type="inferred from homology"/>
<reference evidence="4" key="1">
    <citation type="submission" date="2022-07" db="EMBL/GenBank/DDBJ databases">
        <title>Description and genome-wide analysis of Profundicola chukchiensis gen. nov., sp. nov., marine bacteria isolated from bottom sediments of the Chukchi Sea.</title>
        <authorList>
            <person name="Romanenko L."/>
            <person name="Otstavnykh N."/>
            <person name="Kurilenko V."/>
            <person name="Eremeev V."/>
            <person name="Velansky P."/>
            <person name="Mikhailov V."/>
            <person name="Isaeva M."/>
        </authorList>
    </citation>
    <scope>NUCLEOTIDE SEQUENCE</scope>
    <source>
        <strain evidence="4">KMM 9713</strain>
    </source>
</reference>
<evidence type="ECO:0000313" key="4">
    <source>
        <dbReference type="EMBL" id="MDG4945563.1"/>
    </source>
</evidence>
<dbReference type="InterPro" id="IPR008930">
    <property type="entry name" value="Terpenoid_cyclase/PrenylTrfase"/>
</dbReference>
<dbReference type="SUPFAM" id="SSF48239">
    <property type="entry name" value="Terpenoid cyclases/Protein prenyltransferases"/>
    <property type="match status" value="1"/>
</dbReference>
<evidence type="ECO:0000259" key="2">
    <source>
        <dbReference type="SMART" id="SM01359"/>
    </source>
</evidence>
<accession>A0A9X4MVG2</accession>
<evidence type="ECO:0000259" key="3">
    <source>
        <dbReference type="SMART" id="SM01360"/>
    </source>
</evidence>
<dbReference type="GO" id="GO:0004866">
    <property type="term" value="F:endopeptidase inhibitor activity"/>
    <property type="evidence" value="ECO:0007669"/>
    <property type="project" value="InterPro"/>
</dbReference>
<dbReference type="SMART" id="SM01359">
    <property type="entry name" value="A2M_N_2"/>
    <property type="match status" value="1"/>
</dbReference>
<dbReference type="Pfam" id="PF01835">
    <property type="entry name" value="MG2"/>
    <property type="match status" value="1"/>
</dbReference>
<dbReference type="Pfam" id="PF07703">
    <property type="entry name" value="A2M_BRD"/>
    <property type="match status" value="1"/>
</dbReference>
<dbReference type="Pfam" id="PF17973">
    <property type="entry name" value="bMG10"/>
    <property type="match status" value="1"/>
</dbReference>
<comment type="caution">
    <text evidence="4">The sequence shown here is derived from an EMBL/GenBank/DDBJ whole genome shotgun (WGS) entry which is preliminary data.</text>
</comment>
<dbReference type="InterPro" id="IPR041246">
    <property type="entry name" value="Bact_MG10"/>
</dbReference>
<sequence length="1956" mass="224677">MAQKYPFKAKWDNIQNEINSGKTKSLAPLLDEIYLEAKKANQSADLIKALLFKSRIAIETSDDENVVLEAEQQIQNEIDNSDPVQKAVLQSVLAELYFNYYNENYYRIHNRTNVNENSSKDFRTWSTEQYLNKIDEQLQASLSNQDKLFVTNLNSIDLLLYGGDAYRFLQPTIYDILAKRALQLYTNHRFNAQEFNQTIKEEKIDEIYSQLIKLHQSDKDKSALIQSHLDKIDYLKSKNADFNLIEALTELDKQYQSEPWSTRILSGLAQEYRNQGDLVKAMEIAKEAQLRAPDSFGASEAKIIQQEIEMTQLSFSTDASFYVNQHNPLSISHTNVDKIFYRVYKLTPDQLAKNPNGFEYDYKTKKLKIVGELKLQNSVDLKKFKDYKSHTTHIPFPAIEAGNYVILISNNDNFEGKIDHHLFQAPVISTKFDIASRNRANESESFKEVQLLDKNTGLPLKNKKVDFLQSIKNGPFTTLKTFTTDDLGRLELKSIKREYNSQYALQFKDEQAIHPLDTYSYHSYFNKQEDTWKNEIKIFTDRAIYRPGQTVYFKAILYQTKGKERRIAKNEPFEVILNDPNYEDLAKLNLTSNEFGSAHGEFVLPSSGLTGRFTFENKWSPFSAYSISVEEYKRPKFQVKLDTLAGVYKLNQKVEVSGNARTFSGANVSDAKVIYRVFRKSYNPYGWWWRWYDTEEVDMTSGETKTNKDGAFKFDFTALPKENEKAGKRAYVYRIVADITDISGETHSVEGSVRIGDLPLTLRIETPERVSVDGFNKIKLISQNLNGVDTDATGSFSITKIKPQDRVLRHSQDQVDYELIDKNEFIKKLPYIAYDNEHLIENRERLNTVLTSDWDTSNSQEITWVNKIPAGFYELKATSIIENDSIETIKIIEVYDSKLSSNQNIYFDASVKKNSLKPGDTAEIEFISDAKDAHVLVELEVDGKIIKKEILKLNNSKTYRFPIKEEYRGGVYVHAYFSKFNESISKRIDIQVPYTNKELDISVETLRDKLKPGEEETWTLNIKDKVGDKFLAEVLVGMYDKSLDEFVANPYEFTVYNANYSSLSSWEKHSGIYFRDLYHFNRLPRLSLSYEDISLFGLNLNEYNLRNQIITMHSLRSPEIESMEVRKELLGEVAGVAAARDAAAPAPAEEVADEVADEVLSILKDGEGKNLGQIEARKNLQETAFFFPNLKTDADGNLKIEFTTPESLTQWNFQAVAHTQDLKIGTFQADILTQKELMVVPNAPRFLREGDEVIFNTKIINLSDKNLSGDAQLMLFDAFSMQPIEAKFNLNQAQQSFDVEAGGNSSVSWTLQIPNVDEVQSVVYRVVAGTGEFSDGEENALPILTNRMMVTETMPIHVRENQSKTFTFDKLVNTTSATRDNFKLTMEMTTNPIWYAVMALPYLREYPYDCSEQVFARLYGNLISQSIVNSNPKIKAVFDDWNRKGQLISPLEENQELKNILLEETPWVRDAQSETEQMKRIAVLFDLNKMRNELNDTYRKLEQKQSENGGFAWFEGGKENVYITTHIVAGFGHLAKMGIGENSDISIDLESIPDLAIEFIDNEMEKKWDKFQADKKRYFLSDYDGLYWLYARSFFLESHPLNNKLSKAKDYFLTELDKGKYDRALNTQALLALTLHRFGHEKKAKDLVFSIKDRSVESDEMGMYWKENVSGYRWFEAPVETQALLIEAFDEITPKDIESVESMKVWLLKNKQTNQWNSTKATTEAVYALMNTGKDWTNAEDGIEVKVGNTIWYDANTKPSTDVQSGSGYVKESWSKGEITPEMGKVEVEKTSPGVAWGAMYWQYFEDLDRITNAETNVKFKKQLFIQKNTPQGPKLFEITENAPIEIGDLVKVRLEIQTDRAMEFVHIKDMRASGFEPVNVLSSFKWQDGLGYYESTRDAATNFFIDYLPKGVYVFEYDLRANNAGSFSNGITQLQNMYAPEFTAHSDGMNIQINQ</sequence>
<name>A0A9X4MVG2_9FLAO</name>
<dbReference type="EMBL" id="JANCMU010000001">
    <property type="protein sequence ID" value="MDG4945563.1"/>
    <property type="molecule type" value="Genomic_DNA"/>
</dbReference>
<dbReference type="Gene3D" id="1.50.10.20">
    <property type="match status" value="1"/>
</dbReference>
<dbReference type="PANTHER" id="PTHR40094">
    <property type="entry name" value="ALPHA-2-MACROGLOBULIN HOMOLOG"/>
    <property type="match status" value="1"/>
</dbReference>
<dbReference type="InterPro" id="IPR051802">
    <property type="entry name" value="YfhM-like"/>
</dbReference>
<keyword evidence="5" id="KW-1185">Reference proteome</keyword>
<feature type="domain" description="Alpha-2-macroglobulin" evidence="3">
    <location>
        <begin position="1183"/>
        <end position="1273"/>
    </location>
</feature>
<protein>
    <submittedName>
        <fullName evidence="4">MG2 domain-containing protein</fullName>
    </submittedName>
</protein>
<dbReference type="PANTHER" id="PTHR40094:SF1">
    <property type="entry name" value="UBIQUITIN DOMAIN-CONTAINING PROTEIN"/>
    <property type="match status" value="1"/>
</dbReference>
<organism evidence="4 5">
    <name type="scientific">Profundicola chukchiensis</name>
    <dbReference type="NCBI Taxonomy" id="2961959"/>
    <lineage>
        <taxon>Bacteria</taxon>
        <taxon>Pseudomonadati</taxon>
        <taxon>Bacteroidota</taxon>
        <taxon>Flavobacteriia</taxon>
        <taxon>Flavobacteriales</taxon>
        <taxon>Weeksellaceae</taxon>
        <taxon>Profundicola</taxon>
    </lineage>
</organism>